<dbReference type="Gene3D" id="3.30.420.40">
    <property type="match status" value="2"/>
</dbReference>
<protein>
    <submittedName>
        <fullName evidence="1">Polyphosphate glucokinase</fullName>
    </submittedName>
</protein>
<keyword evidence="1" id="KW-0808">Transferase</keyword>
<dbReference type="InterPro" id="IPR000600">
    <property type="entry name" value="ROK"/>
</dbReference>
<dbReference type="AlphaFoldDB" id="A0A1M7QFY9"/>
<dbReference type="InterPro" id="IPR043129">
    <property type="entry name" value="ATPase_NBD"/>
</dbReference>
<gene>
    <name evidence="1" type="ORF">SAMN04488057_11767</name>
</gene>
<dbReference type="STRING" id="388280.SAMN04488057_11767"/>
<name>A0A1M7QFY9_9BACT</name>
<dbReference type="Proteomes" id="UP000184513">
    <property type="component" value="Unassembled WGS sequence"/>
</dbReference>
<keyword evidence="2" id="KW-1185">Reference proteome</keyword>
<dbReference type="NCBIfam" id="NF045942">
    <property type="entry name" value="PolPhglucPhase"/>
    <property type="match status" value="1"/>
</dbReference>
<dbReference type="PANTHER" id="PTHR18964:SF146">
    <property type="entry name" value="POLYPHOSPHATE GLUCOKINASE"/>
    <property type="match status" value="1"/>
</dbReference>
<sequence>MEILGLDIGGSGIKAAPVNIETGELTAERFRVPTPKPTKPESVAEAVQTLVQHFNWSGPIGCGFPTVVNNGKCMTKSNIHKSWVGVQVDQLLAEKTGLPVTVINDADAAGLAEMTFGAGRGKMGLVVTVTIGTGLGTGVFYNGQLIPNFELGRIYYKNGEIIEYFAADSARKSENLSYKTWGKRFNKFLKHTVRIISPDLFILGGGASKKLDKFENEITVDVPVIVAENKNEAGIIGAAVAAHLKMHKAQTVS</sequence>
<reference evidence="1 2" key="1">
    <citation type="submission" date="2016-11" db="EMBL/GenBank/DDBJ databases">
        <authorList>
            <person name="Jaros S."/>
            <person name="Januszkiewicz K."/>
            <person name="Wedrychowicz H."/>
        </authorList>
    </citation>
    <scope>NUCLEOTIDE SEQUENCE [LARGE SCALE GENOMIC DNA]</scope>
    <source>
        <strain evidence="1 2">CGMCC 1.6102</strain>
    </source>
</reference>
<dbReference type="CDD" id="cd24058">
    <property type="entry name" value="ASKHA_NBD_ROK_PPGK"/>
    <property type="match status" value="1"/>
</dbReference>
<dbReference type="EMBL" id="FRCY01000017">
    <property type="protein sequence ID" value="SHN29568.1"/>
    <property type="molecule type" value="Genomic_DNA"/>
</dbReference>
<proteinExistence type="predicted"/>
<evidence type="ECO:0000313" key="2">
    <source>
        <dbReference type="Proteomes" id="UP000184513"/>
    </source>
</evidence>
<organism evidence="1 2">
    <name type="scientific">Cyclobacterium lianum</name>
    <dbReference type="NCBI Taxonomy" id="388280"/>
    <lineage>
        <taxon>Bacteria</taxon>
        <taxon>Pseudomonadati</taxon>
        <taxon>Bacteroidota</taxon>
        <taxon>Cytophagia</taxon>
        <taxon>Cytophagales</taxon>
        <taxon>Cyclobacteriaceae</taxon>
        <taxon>Cyclobacterium</taxon>
    </lineage>
</organism>
<accession>A0A1M7QFY9</accession>
<dbReference type="Pfam" id="PF00480">
    <property type="entry name" value="ROK"/>
    <property type="match status" value="1"/>
</dbReference>
<evidence type="ECO:0000313" key="1">
    <source>
        <dbReference type="EMBL" id="SHN29568.1"/>
    </source>
</evidence>
<dbReference type="RefSeq" id="WP_073097310.1">
    <property type="nucleotide sequence ID" value="NZ_FRCY01000017.1"/>
</dbReference>
<dbReference type="SUPFAM" id="SSF53067">
    <property type="entry name" value="Actin-like ATPase domain"/>
    <property type="match status" value="1"/>
</dbReference>
<dbReference type="GO" id="GO:0016301">
    <property type="term" value="F:kinase activity"/>
    <property type="evidence" value="ECO:0007669"/>
    <property type="project" value="UniProtKB-KW"/>
</dbReference>
<dbReference type="PANTHER" id="PTHR18964">
    <property type="entry name" value="ROK (REPRESSOR, ORF, KINASE) FAMILY"/>
    <property type="match status" value="1"/>
</dbReference>
<keyword evidence="1" id="KW-0418">Kinase</keyword>
<dbReference type="OrthoDB" id="9810372at2"/>